<evidence type="ECO:0000256" key="6">
    <source>
        <dbReference type="ARBA" id="ARBA00022989"/>
    </source>
</evidence>
<evidence type="ECO:0000256" key="2">
    <source>
        <dbReference type="ARBA" id="ARBA00022448"/>
    </source>
</evidence>
<comment type="subcellular location">
    <subcellularLocation>
        <location evidence="1">Cell membrane</location>
        <topology evidence="1">Multi-pass membrane protein</topology>
    </subcellularLocation>
</comment>
<keyword evidence="11" id="KW-1185">Reference proteome</keyword>
<reference evidence="11" key="1">
    <citation type="submission" date="2017-04" db="EMBL/GenBank/DDBJ databases">
        <authorList>
            <person name="Varghese N."/>
            <person name="Submissions S."/>
        </authorList>
    </citation>
    <scope>NUCLEOTIDE SEQUENCE [LARGE SCALE GENOMIC DNA]</scope>
    <source>
        <strain evidence="11">DSM 9293</strain>
    </source>
</reference>
<evidence type="ECO:0000313" key="11">
    <source>
        <dbReference type="Proteomes" id="UP000192660"/>
    </source>
</evidence>
<sequence length="291" mass="31181">MFTYSLISGILFGLFFGFMALGLNLIFGVMQMVNLAHGDFVVLGGYLAVVLYSSLHLNPVVSLVVALLLFFVFGLTLFFPIIPRLTSSRDPEMLSLILFFGLSQVLEALMVIGFGDNPRSLPLSVFGNAPWHFLGQSYQIVWVITAGVSLLMIALTYLFLYYTRTGQAVRAVMGNRDEAMASGLPVKRTSAIIFSLGIALAAMSGVLSPFMIGSLDPTSGLGLTTIAFAIVVIGSLGNPLGSVLGGLVYGISLMLMQTYLSSWSVLVPYLLLLIIVLVKPSGLLGKGVRHA</sequence>
<dbReference type="Pfam" id="PF02653">
    <property type="entry name" value="BPD_transp_2"/>
    <property type="match status" value="1"/>
</dbReference>
<dbReference type="OrthoDB" id="9807115at2"/>
<feature type="transmembrane region" description="Helical" evidence="9">
    <location>
        <begin position="94"/>
        <end position="114"/>
    </location>
</feature>
<evidence type="ECO:0000256" key="4">
    <source>
        <dbReference type="ARBA" id="ARBA00022692"/>
    </source>
</evidence>
<dbReference type="AlphaFoldDB" id="A0A1W1WF45"/>
<evidence type="ECO:0000256" key="7">
    <source>
        <dbReference type="ARBA" id="ARBA00023136"/>
    </source>
</evidence>
<name>A0A1W1WF45_SULTA</name>
<dbReference type="GO" id="GO:0006865">
    <property type="term" value="P:amino acid transport"/>
    <property type="evidence" value="ECO:0007669"/>
    <property type="project" value="UniProtKB-KW"/>
</dbReference>
<dbReference type="STRING" id="28034.BFX07_02070"/>
<comment type="similarity">
    <text evidence="8">Belongs to the binding-protein-dependent transport system permease family. LivHM subfamily.</text>
</comment>
<dbReference type="PANTHER" id="PTHR11795:SF445">
    <property type="entry name" value="AMINO ACID ABC TRANSPORTER PERMEASE PROTEIN"/>
    <property type="match status" value="1"/>
</dbReference>
<evidence type="ECO:0000256" key="8">
    <source>
        <dbReference type="ARBA" id="ARBA00037998"/>
    </source>
</evidence>
<dbReference type="CDD" id="cd06582">
    <property type="entry name" value="TM_PBP1_LivH_like"/>
    <property type="match status" value="1"/>
</dbReference>
<proteinExistence type="inferred from homology"/>
<dbReference type="PANTHER" id="PTHR11795">
    <property type="entry name" value="BRANCHED-CHAIN AMINO ACID TRANSPORT SYSTEM PERMEASE PROTEIN LIVH"/>
    <property type="match status" value="1"/>
</dbReference>
<dbReference type="InterPro" id="IPR052157">
    <property type="entry name" value="BCAA_transport_permease"/>
</dbReference>
<gene>
    <name evidence="10" type="ORF">SAMN00768000_1888</name>
</gene>
<evidence type="ECO:0000256" key="1">
    <source>
        <dbReference type="ARBA" id="ARBA00004651"/>
    </source>
</evidence>
<feature type="transmembrane region" description="Helical" evidence="9">
    <location>
        <begin position="191"/>
        <end position="212"/>
    </location>
</feature>
<keyword evidence="2" id="KW-0813">Transport</keyword>
<keyword evidence="3" id="KW-1003">Cell membrane</keyword>
<feature type="transmembrane region" description="Helical" evidence="9">
    <location>
        <begin position="266"/>
        <end position="285"/>
    </location>
</feature>
<organism evidence="10 11">
    <name type="scientific">Sulfobacillus thermosulfidooxidans (strain DSM 9293 / VKM B-1269 / AT-1)</name>
    <dbReference type="NCBI Taxonomy" id="929705"/>
    <lineage>
        <taxon>Bacteria</taxon>
        <taxon>Bacillati</taxon>
        <taxon>Bacillota</taxon>
        <taxon>Clostridia</taxon>
        <taxon>Eubacteriales</taxon>
        <taxon>Clostridiales Family XVII. Incertae Sedis</taxon>
        <taxon>Sulfobacillus</taxon>
    </lineage>
</organism>
<protein>
    <submittedName>
        <fullName evidence="10">Branched-chain amino acid transport system permease protein</fullName>
    </submittedName>
</protein>
<feature type="transmembrane region" description="Helical" evidence="9">
    <location>
        <begin position="140"/>
        <end position="160"/>
    </location>
</feature>
<keyword evidence="4 9" id="KW-0812">Transmembrane</keyword>
<dbReference type="EMBL" id="FWWY01000001">
    <property type="protein sequence ID" value="SMC04865.1"/>
    <property type="molecule type" value="Genomic_DNA"/>
</dbReference>
<evidence type="ECO:0000256" key="5">
    <source>
        <dbReference type="ARBA" id="ARBA00022970"/>
    </source>
</evidence>
<keyword evidence="5" id="KW-0029">Amino-acid transport</keyword>
<dbReference type="RefSeq" id="WP_084661382.1">
    <property type="nucleotide sequence ID" value="NZ_FWWY01000001.1"/>
</dbReference>
<accession>A0A1W1WF45</accession>
<feature type="transmembrane region" description="Helical" evidence="9">
    <location>
        <begin position="34"/>
        <end position="54"/>
    </location>
</feature>
<evidence type="ECO:0000256" key="9">
    <source>
        <dbReference type="SAM" id="Phobius"/>
    </source>
</evidence>
<feature type="transmembrane region" description="Helical" evidence="9">
    <location>
        <begin position="60"/>
        <end position="82"/>
    </location>
</feature>
<dbReference type="GO" id="GO:0005886">
    <property type="term" value="C:plasma membrane"/>
    <property type="evidence" value="ECO:0007669"/>
    <property type="project" value="UniProtKB-SubCell"/>
</dbReference>
<keyword evidence="7 9" id="KW-0472">Membrane</keyword>
<feature type="transmembrane region" description="Helical" evidence="9">
    <location>
        <begin position="6"/>
        <end position="27"/>
    </location>
</feature>
<dbReference type="InterPro" id="IPR001851">
    <property type="entry name" value="ABC_transp_permease"/>
</dbReference>
<evidence type="ECO:0000313" key="10">
    <source>
        <dbReference type="EMBL" id="SMC04865.1"/>
    </source>
</evidence>
<evidence type="ECO:0000256" key="3">
    <source>
        <dbReference type="ARBA" id="ARBA00022475"/>
    </source>
</evidence>
<keyword evidence="6 9" id="KW-1133">Transmembrane helix</keyword>
<dbReference type="Proteomes" id="UP000192660">
    <property type="component" value="Unassembled WGS sequence"/>
</dbReference>
<dbReference type="GO" id="GO:0022857">
    <property type="term" value="F:transmembrane transporter activity"/>
    <property type="evidence" value="ECO:0007669"/>
    <property type="project" value="InterPro"/>
</dbReference>